<proteinExistence type="inferred from homology"/>
<dbReference type="PANTHER" id="PTHR11306">
    <property type="entry name" value="NIEMANN PICK TYPE C2 PROTEIN NPC2-RELATED"/>
    <property type="match status" value="1"/>
</dbReference>
<protein>
    <recommendedName>
        <fullName evidence="5">MD-2-related lipid-recognition domain-containing protein</fullName>
    </recommendedName>
</protein>
<dbReference type="GO" id="GO:0005576">
    <property type="term" value="C:extracellular region"/>
    <property type="evidence" value="ECO:0007669"/>
    <property type="project" value="UniProtKB-SubCell"/>
</dbReference>
<evidence type="ECO:0000313" key="6">
    <source>
        <dbReference type="EMBL" id="KAF7992297.1"/>
    </source>
</evidence>
<feature type="chain" id="PRO_5032607900" description="MD-2-related lipid-recognition domain-containing protein" evidence="4">
    <location>
        <begin position="21"/>
        <end position="188"/>
    </location>
</feature>
<evidence type="ECO:0000256" key="4">
    <source>
        <dbReference type="SAM" id="SignalP"/>
    </source>
</evidence>
<dbReference type="PANTHER" id="PTHR11306:SF68">
    <property type="entry name" value="NPC INTRACELLULAR CHOLESTEROL TRANSPORTER 2"/>
    <property type="match status" value="1"/>
</dbReference>
<name>A0A835CQI4_APHGI</name>
<organism evidence="6 7">
    <name type="scientific">Aphidius gifuensis</name>
    <name type="common">Parasitoid wasp</name>
    <dbReference type="NCBI Taxonomy" id="684658"/>
    <lineage>
        <taxon>Eukaryota</taxon>
        <taxon>Metazoa</taxon>
        <taxon>Ecdysozoa</taxon>
        <taxon>Arthropoda</taxon>
        <taxon>Hexapoda</taxon>
        <taxon>Insecta</taxon>
        <taxon>Pterygota</taxon>
        <taxon>Neoptera</taxon>
        <taxon>Endopterygota</taxon>
        <taxon>Hymenoptera</taxon>
        <taxon>Apocrita</taxon>
        <taxon>Ichneumonoidea</taxon>
        <taxon>Braconidae</taxon>
        <taxon>Aphidiinae</taxon>
        <taxon>Aphidius</taxon>
    </lineage>
</organism>
<gene>
    <name evidence="6" type="ORF">HCN44_001622</name>
</gene>
<comment type="similarity">
    <text evidence="2">Belongs to the NPC2 family.</text>
</comment>
<sequence length="188" mass="21198">MRRIVFICLSLLIFGSVTNARFWDCSENGVGAWSKVSVKGCDNDEYPCEMKMGQNLHISITFTTNASINNACAKVEVDVLGKKTFMLKEDICENENSGVKCPLNQGLQFTYKGSAKVPEDDQLQQIGEANVYWRLVKDDKESKENKRREAETPTTTEIVCVKIPITIVYPEVGFGKFGEYDDDDEDEK</sequence>
<dbReference type="Gene3D" id="2.60.40.770">
    <property type="match status" value="1"/>
</dbReference>
<evidence type="ECO:0000256" key="2">
    <source>
        <dbReference type="ARBA" id="ARBA00006370"/>
    </source>
</evidence>
<comment type="caution">
    <text evidence="6">The sequence shown here is derived from an EMBL/GenBank/DDBJ whole genome shotgun (WGS) entry which is preliminary data.</text>
</comment>
<dbReference type="SUPFAM" id="SSF81296">
    <property type="entry name" value="E set domains"/>
    <property type="match status" value="1"/>
</dbReference>
<keyword evidence="4" id="KW-0732">Signal</keyword>
<evidence type="ECO:0000256" key="1">
    <source>
        <dbReference type="ARBA" id="ARBA00004613"/>
    </source>
</evidence>
<dbReference type="Pfam" id="PF02221">
    <property type="entry name" value="E1_DerP2_DerF2"/>
    <property type="match status" value="1"/>
</dbReference>
<feature type="signal peptide" evidence="4">
    <location>
        <begin position="1"/>
        <end position="20"/>
    </location>
</feature>
<accession>A0A835CQI4</accession>
<dbReference type="InterPro" id="IPR003172">
    <property type="entry name" value="ML_dom"/>
</dbReference>
<dbReference type="OrthoDB" id="4937502at2759"/>
<feature type="domain" description="MD-2-related lipid-recognition" evidence="5">
    <location>
        <begin position="22"/>
        <end position="165"/>
    </location>
</feature>
<keyword evidence="7" id="KW-1185">Reference proteome</keyword>
<dbReference type="GO" id="GO:0015918">
    <property type="term" value="P:sterol transport"/>
    <property type="evidence" value="ECO:0007669"/>
    <property type="project" value="InterPro"/>
</dbReference>
<evidence type="ECO:0000313" key="7">
    <source>
        <dbReference type="Proteomes" id="UP000639338"/>
    </source>
</evidence>
<dbReference type="AlphaFoldDB" id="A0A835CQI4"/>
<dbReference type="FunFam" id="2.60.40.770:FF:000001">
    <property type="entry name" value="NPC intracellular cholesterol transporter 2"/>
    <property type="match status" value="1"/>
</dbReference>
<dbReference type="InterPro" id="IPR014756">
    <property type="entry name" value="Ig_E-set"/>
</dbReference>
<dbReference type="InterPro" id="IPR039670">
    <property type="entry name" value="NPC2-like"/>
</dbReference>
<evidence type="ECO:0000256" key="3">
    <source>
        <dbReference type="ARBA" id="ARBA00022525"/>
    </source>
</evidence>
<reference evidence="6 7" key="1">
    <citation type="submission" date="2020-08" db="EMBL/GenBank/DDBJ databases">
        <title>Aphidius gifuensis genome sequencing and assembly.</title>
        <authorList>
            <person name="Du Z."/>
        </authorList>
    </citation>
    <scope>NUCLEOTIDE SEQUENCE [LARGE SCALE GENOMIC DNA]</scope>
    <source>
        <strain evidence="6">YNYX2018</strain>
        <tissue evidence="6">Adults</tissue>
    </source>
</reference>
<dbReference type="SMART" id="SM00737">
    <property type="entry name" value="ML"/>
    <property type="match status" value="1"/>
</dbReference>
<dbReference type="Proteomes" id="UP000639338">
    <property type="component" value="Unassembled WGS sequence"/>
</dbReference>
<dbReference type="EMBL" id="JACMRX010000003">
    <property type="protein sequence ID" value="KAF7992297.1"/>
    <property type="molecule type" value="Genomic_DNA"/>
</dbReference>
<dbReference type="GO" id="GO:0032934">
    <property type="term" value="F:sterol binding"/>
    <property type="evidence" value="ECO:0007669"/>
    <property type="project" value="InterPro"/>
</dbReference>
<evidence type="ECO:0000259" key="5">
    <source>
        <dbReference type="SMART" id="SM00737"/>
    </source>
</evidence>
<comment type="subcellular location">
    <subcellularLocation>
        <location evidence="1">Secreted</location>
    </subcellularLocation>
</comment>
<keyword evidence="3" id="KW-0964">Secreted</keyword>